<evidence type="ECO:0000259" key="2">
    <source>
        <dbReference type="PROSITE" id="PS50172"/>
    </source>
</evidence>
<evidence type="ECO:0000313" key="3">
    <source>
        <dbReference type="Proteomes" id="UP000095287"/>
    </source>
</evidence>
<dbReference type="WBParaSite" id="L893_g19539.t1">
    <property type="protein sequence ID" value="L893_g19539.t1"/>
    <property type="gene ID" value="L893_g19539"/>
</dbReference>
<organism evidence="3 4">
    <name type="scientific">Steinernema glaseri</name>
    <dbReference type="NCBI Taxonomy" id="37863"/>
    <lineage>
        <taxon>Eukaryota</taxon>
        <taxon>Metazoa</taxon>
        <taxon>Ecdysozoa</taxon>
        <taxon>Nematoda</taxon>
        <taxon>Chromadorea</taxon>
        <taxon>Rhabditida</taxon>
        <taxon>Tylenchina</taxon>
        <taxon>Panagrolaimomorpha</taxon>
        <taxon>Strongyloidoidea</taxon>
        <taxon>Steinernematidae</taxon>
        <taxon>Steinernema</taxon>
    </lineage>
</organism>
<accession>A0A1I7YTC5</accession>
<dbReference type="AlphaFoldDB" id="A0A1I7YTC5"/>
<evidence type="ECO:0000313" key="4">
    <source>
        <dbReference type="WBParaSite" id="L893_g19539.t1"/>
    </source>
</evidence>
<feature type="compositionally biased region" description="Polar residues" evidence="1">
    <location>
        <begin position="10"/>
        <end position="22"/>
    </location>
</feature>
<dbReference type="InterPro" id="IPR001357">
    <property type="entry name" value="BRCT_dom"/>
</dbReference>
<dbReference type="PANTHER" id="PTHR46677:SF1">
    <property type="entry name" value="SMC5-SMC6 COMPLEX LOCALIZATION FACTOR PROTEIN 1"/>
    <property type="match status" value="1"/>
</dbReference>
<dbReference type="Gene3D" id="3.40.50.10190">
    <property type="entry name" value="BRCT domain"/>
    <property type="match status" value="2"/>
</dbReference>
<dbReference type="SUPFAM" id="SSF52113">
    <property type="entry name" value="BRCT domain"/>
    <property type="match status" value="1"/>
</dbReference>
<dbReference type="GO" id="GO:0005634">
    <property type="term" value="C:nucleus"/>
    <property type="evidence" value="ECO:0007669"/>
    <property type="project" value="TreeGrafter"/>
</dbReference>
<dbReference type="Pfam" id="PF00533">
    <property type="entry name" value="BRCT"/>
    <property type="match status" value="1"/>
</dbReference>
<name>A0A1I7YTC5_9BILA</name>
<dbReference type="PROSITE" id="PS50172">
    <property type="entry name" value="BRCT"/>
    <property type="match status" value="1"/>
</dbReference>
<dbReference type="GO" id="GO:1990166">
    <property type="term" value="P:protein localization to site of double-strand break"/>
    <property type="evidence" value="ECO:0007669"/>
    <property type="project" value="TreeGrafter"/>
</dbReference>
<feature type="region of interest" description="Disordered" evidence="1">
    <location>
        <begin position="1"/>
        <end position="25"/>
    </location>
</feature>
<proteinExistence type="predicted"/>
<evidence type="ECO:0000256" key="1">
    <source>
        <dbReference type="SAM" id="MobiDB-lite"/>
    </source>
</evidence>
<dbReference type="PANTHER" id="PTHR46677">
    <property type="entry name" value="SMC5-SMC6 COMPLEX LOCALIZATION FACTOR PROTEIN 1"/>
    <property type="match status" value="1"/>
</dbReference>
<dbReference type="SMART" id="SM00292">
    <property type="entry name" value="BRCT"/>
    <property type="match status" value="1"/>
</dbReference>
<protein>
    <submittedName>
        <fullName evidence="4">BRCT domain-containing protein</fullName>
    </submittedName>
</protein>
<feature type="domain" description="BRCT" evidence="2">
    <location>
        <begin position="44"/>
        <end position="133"/>
    </location>
</feature>
<dbReference type="GO" id="GO:0035861">
    <property type="term" value="C:site of double-strand break"/>
    <property type="evidence" value="ECO:0007669"/>
    <property type="project" value="TreeGrafter"/>
</dbReference>
<reference evidence="4" key="1">
    <citation type="submission" date="2016-11" db="UniProtKB">
        <authorList>
            <consortium name="WormBaseParasite"/>
        </authorList>
    </citation>
    <scope>IDENTIFICATION</scope>
</reference>
<keyword evidence="3" id="KW-1185">Reference proteome</keyword>
<sequence>MPVTTDWLRKTSTQAGPLNSTMKDAGMPMPDLSLSTIHDRTTFSSRKIPDEKVIYLTELKAKDKEFYARIVTDLGGRVDVDGNGGATHLVTPTITRGVKVIKAIARGLWVLSPEYLIKSRDAGRFLDESPYEHGQMEKIKYDSDDSRKLAGVCKHWRLEVQHSPKYAHGAFAGWNALVCGGLMAEAVVELIRFGGGNAKIHHNAGTDFAGFTHALFESKKNLFYEKNAVRLKEMGIPVRRVDYTIDSLLQKQPKCDSKLSKVGFSIGATTTENILSTDYSRQRPSTVDVQCPQAIDVHHHPAIDVQHHPTIDVRL</sequence>
<dbReference type="InterPro" id="IPR036420">
    <property type="entry name" value="BRCT_dom_sf"/>
</dbReference>
<dbReference type="GO" id="GO:2000781">
    <property type="term" value="P:positive regulation of double-strand break repair"/>
    <property type="evidence" value="ECO:0007669"/>
    <property type="project" value="InterPro"/>
</dbReference>
<dbReference type="GO" id="GO:0006974">
    <property type="term" value="P:DNA damage response"/>
    <property type="evidence" value="ECO:0007669"/>
    <property type="project" value="TreeGrafter"/>
</dbReference>
<dbReference type="Proteomes" id="UP000095287">
    <property type="component" value="Unplaced"/>
</dbReference>
<dbReference type="InterPro" id="IPR042479">
    <property type="entry name" value="Slf1"/>
</dbReference>